<accession>A0A6N2TJB2</accession>
<comment type="similarity">
    <text evidence="4">Belongs to the CobB/CobQ family. CobQ subfamily.</text>
</comment>
<dbReference type="HAMAP" id="MF_00028">
    <property type="entry name" value="CobQ"/>
    <property type="match status" value="1"/>
</dbReference>
<evidence type="ECO:0000256" key="1">
    <source>
        <dbReference type="ARBA" id="ARBA00004953"/>
    </source>
</evidence>
<sequence length="504" mass="55814">MAKTIMIQGTMSNVGKSLITAGLCRILKQDGYKTAPFKSQNMSLNSYITKDGLEMGRAQVMQAEAAGIEPSVYMNPILLKPSSDTGSQVIVNGKVLGNMSARDYFAYKKTLIPEIQKAFDALSREYDMIVIEGAGSPAEINLKQDDIVNMGMAELANAPVLLVGDIDRGGVFAQLTGTMMLLTEEEQKRVKGMIINKFRGDKTILDPGVEMLEEKVQIPVVGVTPYMNLELDDEDSLSEKFDRKTKKELVDIAVIRFPRISNFTDFNVFELIPNVSLRYVKTPGELGDPDMILLPGSKNTIEDLLWLRQSGLENMILKEAYRGTIIFGICGGYQMLGEVLSDPHHVETGGLVKGMGLLPIDTVFSKQKTRSRVKGRFLKLDGDLYPISGAPFEGYEIHMGISSQHGNAKPLTFFEDKGNGVTKLCGTWVGNVYGTYLHGIFDLSDTAEKIVRAIGEKKGIDLSDAPATDYRQLKEDQYDLLADELRKHLDMEKIYEILHKGAED</sequence>
<dbReference type="InterPro" id="IPR004459">
    <property type="entry name" value="CobQ_synth"/>
</dbReference>
<comment type="function">
    <text evidence="4">Catalyzes amidations at positions B, D, E, and G on adenosylcobyrinic A,C-diamide. NH(2) groups are provided by glutamine, and one molecule of ATP is hydrogenolyzed for each amidation.</text>
</comment>
<comment type="pathway">
    <text evidence="1 4">Cofactor biosynthesis; adenosylcobalamin biosynthesis.</text>
</comment>
<feature type="active site" evidence="4">
    <location>
        <position position="438"/>
    </location>
</feature>
<proteinExistence type="inferred from homology"/>
<dbReference type="SUPFAM" id="SSF52317">
    <property type="entry name" value="Class I glutamine amidotransferase-like"/>
    <property type="match status" value="1"/>
</dbReference>
<name>A0A6N2TJB2_9FIRM</name>
<evidence type="ECO:0000259" key="5">
    <source>
        <dbReference type="Pfam" id="PF01656"/>
    </source>
</evidence>
<dbReference type="Gene3D" id="3.40.50.300">
    <property type="entry name" value="P-loop containing nucleotide triphosphate hydrolases"/>
    <property type="match status" value="1"/>
</dbReference>
<keyword evidence="3 4" id="KW-0315">Glutamine amidotransferase</keyword>
<protein>
    <recommendedName>
        <fullName evidence="4">Cobyric acid synthase</fullName>
    </recommendedName>
</protein>
<feature type="domain" description="CobB/CobQ-like glutamine amidotransferase" evidence="6">
    <location>
        <begin position="251"/>
        <end position="443"/>
    </location>
</feature>
<dbReference type="GO" id="GO:0009236">
    <property type="term" value="P:cobalamin biosynthetic process"/>
    <property type="evidence" value="ECO:0007669"/>
    <property type="project" value="UniProtKB-UniRule"/>
</dbReference>
<dbReference type="CDD" id="cd01750">
    <property type="entry name" value="GATase1_CobQ"/>
    <property type="match status" value="1"/>
</dbReference>
<evidence type="ECO:0000256" key="2">
    <source>
        <dbReference type="ARBA" id="ARBA00022573"/>
    </source>
</evidence>
<feature type="active site" description="Nucleophile" evidence="4">
    <location>
        <position position="330"/>
    </location>
</feature>
<dbReference type="EMBL" id="CACRSQ010000003">
    <property type="protein sequence ID" value="VYT03616.1"/>
    <property type="molecule type" value="Genomic_DNA"/>
</dbReference>
<dbReference type="UniPathway" id="UPA00148"/>
<dbReference type="InterPro" id="IPR033949">
    <property type="entry name" value="CobQ_GATase1"/>
</dbReference>
<dbReference type="InterPro" id="IPR047045">
    <property type="entry name" value="CobQ_N"/>
</dbReference>
<dbReference type="GO" id="GO:0003824">
    <property type="term" value="F:catalytic activity"/>
    <property type="evidence" value="ECO:0007669"/>
    <property type="project" value="InterPro"/>
</dbReference>
<dbReference type="Pfam" id="PF07685">
    <property type="entry name" value="GATase_3"/>
    <property type="match status" value="1"/>
</dbReference>
<organism evidence="7">
    <name type="scientific">Anaerostipes caccae</name>
    <dbReference type="NCBI Taxonomy" id="105841"/>
    <lineage>
        <taxon>Bacteria</taxon>
        <taxon>Bacillati</taxon>
        <taxon>Bacillota</taxon>
        <taxon>Clostridia</taxon>
        <taxon>Lachnospirales</taxon>
        <taxon>Lachnospiraceae</taxon>
        <taxon>Anaerostipes</taxon>
    </lineage>
</organism>
<dbReference type="PROSITE" id="PS51274">
    <property type="entry name" value="GATASE_COBBQ"/>
    <property type="match status" value="1"/>
</dbReference>
<dbReference type="AlphaFoldDB" id="A0A6N2TJB2"/>
<dbReference type="Pfam" id="PF01656">
    <property type="entry name" value="CbiA"/>
    <property type="match status" value="1"/>
</dbReference>
<dbReference type="PANTHER" id="PTHR21343">
    <property type="entry name" value="DETHIOBIOTIN SYNTHETASE"/>
    <property type="match status" value="1"/>
</dbReference>
<dbReference type="InterPro" id="IPR029062">
    <property type="entry name" value="Class_I_gatase-like"/>
</dbReference>
<dbReference type="CDD" id="cd05389">
    <property type="entry name" value="CobQ_N"/>
    <property type="match status" value="1"/>
</dbReference>
<dbReference type="NCBIfam" id="TIGR00313">
    <property type="entry name" value="cobQ"/>
    <property type="match status" value="1"/>
</dbReference>
<dbReference type="InterPro" id="IPR011698">
    <property type="entry name" value="GATase_3"/>
</dbReference>
<dbReference type="InterPro" id="IPR002586">
    <property type="entry name" value="CobQ/CobB/MinD/ParA_Nub-bd_dom"/>
</dbReference>
<dbReference type="InterPro" id="IPR027417">
    <property type="entry name" value="P-loop_NTPase"/>
</dbReference>
<evidence type="ECO:0000256" key="4">
    <source>
        <dbReference type="HAMAP-Rule" id="MF_00028"/>
    </source>
</evidence>
<gene>
    <name evidence="4 7" type="primary">cobQ</name>
    <name evidence="7" type="ORF">ACLFYP115_01392</name>
</gene>
<dbReference type="NCBIfam" id="NF001989">
    <property type="entry name" value="PRK00784.1"/>
    <property type="match status" value="1"/>
</dbReference>
<dbReference type="SUPFAM" id="SSF52540">
    <property type="entry name" value="P-loop containing nucleoside triphosphate hydrolases"/>
    <property type="match status" value="1"/>
</dbReference>
<dbReference type="PANTHER" id="PTHR21343:SF1">
    <property type="entry name" value="COBYRIC ACID SYNTHASE"/>
    <property type="match status" value="1"/>
</dbReference>
<evidence type="ECO:0000256" key="3">
    <source>
        <dbReference type="ARBA" id="ARBA00022962"/>
    </source>
</evidence>
<evidence type="ECO:0000313" key="7">
    <source>
        <dbReference type="EMBL" id="VYT03616.1"/>
    </source>
</evidence>
<dbReference type="RefSeq" id="WP_006567045.1">
    <property type="nucleotide sequence ID" value="NZ_CACRSQ010000003.1"/>
</dbReference>
<reference evidence="7" key="1">
    <citation type="submission" date="2019-11" db="EMBL/GenBank/DDBJ databases">
        <authorList>
            <person name="Feng L."/>
        </authorList>
    </citation>
    <scope>NUCLEOTIDE SEQUENCE</scope>
    <source>
        <strain evidence="7">AcaccaeLFYP115</strain>
    </source>
</reference>
<dbReference type="GO" id="GO:0015420">
    <property type="term" value="F:ABC-type vitamin B12 transporter activity"/>
    <property type="evidence" value="ECO:0007669"/>
    <property type="project" value="UniProtKB-UniRule"/>
</dbReference>
<feature type="domain" description="CobQ/CobB/MinD/ParA nucleotide binding" evidence="5">
    <location>
        <begin position="5"/>
        <end position="227"/>
    </location>
</feature>
<keyword evidence="2 4" id="KW-0169">Cobalamin biosynthesis</keyword>
<dbReference type="Gene3D" id="3.40.50.880">
    <property type="match status" value="1"/>
</dbReference>
<evidence type="ECO:0000259" key="6">
    <source>
        <dbReference type="Pfam" id="PF07685"/>
    </source>
</evidence>